<evidence type="ECO:0000313" key="2">
    <source>
        <dbReference type="Proteomes" id="UP000799755"/>
    </source>
</evidence>
<dbReference type="Proteomes" id="UP000799755">
    <property type="component" value="Unassembled WGS sequence"/>
</dbReference>
<reference evidence="1" key="1">
    <citation type="journal article" date="2020" name="Stud. Mycol.">
        <title>101 Dothideomycetes genomes: a test case for predicting lifestyles and emergence of pathogens.</title>
        <authorList>
            <person name="Haridas S."/>
            <person name="Albert R."/>
            <person name="Binder M."/>
            <person name="Bloem J."/>
            <person name="Labutti K."/>
            <person name="Salamov A."/>
            <person name="Andreopoulos B."/>
            <person name="Baker S."/>
            <person name="Barry K."/>
            <person name="Bills G."/>
            <person name="Bluhm B."/>
            <person name="Cannon C."/>
            <person name="Castanera R."/>
            <person name="Culley D."/>
            <person name="Daum C."/>
            <person name="Ezra D."/>
            <person name="Gonzalez J."/>
            <person name="Henrissat B."/>
            <person name="Kuo A."/>
            <person name="Liang C."/>
            <person name="Lipzen A."/>
            <person name="Lutzoni F."/>
            <person name="Magnuson J."/>
            <person name="Mondo S."/>
            <person name="Nolan M."/>
            <person name="Ohm R."/>
            <person name="Pangilinan J."/>
            <person name="Park H.-J."/>
            <person name="Ramirez L."/>
            <person name="Alfaro M."/>
            <person name="Sun H."/>
            <person name="Tritt A."/>
            <person name="Yoshinaga Y."/>
            <person name="Zwiers L.-H."/>
            <person name="Turgeon B."/>
            <person name="Goodwin S."/>
            <person name="Spatafora J."/>
            <person name="Crous P."/>
            <person name="Grigoriev I."/>
        </authorList>
    </citation>
    <scope>NUCLEOTIDE SEQUENCE</scope>
    <source>
        <strain evidence="1">ATCC 200398</strain>
    </source>
</reference>
<evidence type="ECO:0000313" key="1">
    <source>
        <dbReference type="EMBL" id="KAF2465349.1"/>
    </source>
</evidence>
<protein>
    <submittedName>
        <fullName evidence="1">Beta-lactamase family protein</fullName>
    </submittedName>
</protein>
<organism evidence="1 2">
    <name type="scientific">Lindgomyces ingoldianus</name>
    <dbReference type="NCBI Taxonomy" id="673940"/>
    <lineage>
        <taxon>Eukaryota</taxon>
        <taxon>Fungi</taxon>
        <taxon>Dikarya</taxon>
        <taxon>Ascomycota</taxon>
        <taxon>Pezizomycotina</taxon>
        <taxon>Dothideomycetes</taxon>
        <taxon>Pleosporomycetidae</taxon>
        <taxon>Pleosporales</taxon>
        <taxon>Lindgomycetaceae</taxon>
        <taxon>Lindgomyces</taxon>
    </lineage>
</organism>
<gene>
    <name evidence="1" type="ORF">BDR25DRAFT_270538</name>
</gene>
<accession>A0ACB6QED4</accession>
<dbReference type="EMBL" id="MU003530">
    <property type="protein sequence ID" value="KAF2465349.1"/>
    <property type="molecule type" value="Genomic_DNA"/>
</dbReference>
<comment type="caution">
    <text evidence="1">The sequence shown here is derived from an EMBL/GenBank/DDBJ whole genome shotgun (WGS) entry which is preliminary data.</text>
</comment>
<sequence length="526" mass="59567">MPTRSPFDSTNVEQSHFEQLVTEAMDYWKVPGLAIGVVDKAHISSQGYGVAQFEKVSHAGFREQAEETVTPQTLFDIGSVSKSFTAAAMALLVDDPGLPDVEWRTPVSRLLSDFVLEDKAYTEQVSVEDILSHRSGLPGHDESCFGVSASTPDTPISIVRNLQNLPLNKPLRTDYQYCNILYTAASQLIEHLSHTDFATFVSSRIWLPLEMYRTFLNITSVPETERANIAQGYQYFAEDPFNFPIASKGNYDTVQTFNQPEGRGAGSVFSSVEDLSRWLCCLLRQTPPLSPSAHSELIKPRIMEGDENIPFRSPTFYALGLEVEYYQGFTIIKHGGLVSGNAALILYIPEQEWGIVILGNSEGAEQVHQEVSAYLVDELLGIPQEQRFDWRHHLTEEWIQDRKKQAVSAEELYPELLDRSRPGNIFSPPLASLAGMYTNPGYRMINLKYKQRYLEADCLDRSMGFKLYVTEHAFDYWFVAELEDAITKERSRMRCQFEIGEDGISARVGLNICEEMDDLIWFDRVI</sequence>
<name>A0ACB6QED4_9PLEO</name>
<proteinExistence type="predicted"/>
<keyword evidence="2" id="KW-1185">Reference proteome</keyword>